<keyword evidence="3" id="KW-1185">Reference proteome</keyword>
<gene>
    <name evidence="2" type="ORF">DYB32_000451</name>
</gene>
<feature type="region of interest" description="Disordered" evidence="1">
    <location>
        <begin position="1"/>
        <end position="42"/>
    </location>
</feature>
<reference evidence="2 3" key="1">
    <citation type="submission" date="2018-08" db="EMBL/GenBank/DDBJ databases">
        <title>Aphanomyces genome sequencing and annotation.</title>
        <authorList>
            <person name="Minardi D."/>
            <person name="Oidtmann B."/>
            <person name="Van Der Giezen M."/>
            <person name="Studholme D.J."/>
        </authorList>
    </citation>
    <scope>NUCLEOTIDE SEQUENCE [LARGE SCALE GENOMIC DNA]</scope>
    <source>
        <strain evidence="2 3">NJM0002</strain>
    </source>
</reference>
<name>A0A3R6W4I0_9STRA</name>
<feature type="compositionally biased region" description="Low complexity" evidence="1">
    <location>
        <begin position="21"/>
        <end position="35"/>
    </location>
</feature>
<organism evidence="2 3">
    <name type="scientific">Aphanomyces invadans</name>
    <dbReference type="NCBI Taxonomy" id="157072"/>
    <lineage>
        <taxon>Eukaryota</taxon>
        <taxon>Sar</taxon>
        <taxon>Stramenopiles</taxon>
        <taxon>Oomycota</taxon>
        <taxon>Saprolegniomycetes</taxon>
        <taxon>Saprolegniales</taxon>
        <taxon>Verrucalvaceae</taxon>
        <taxon>Aphanomyces</taxon>
    </lineage>
</organism>
<evidence type="ECO:0000256" key="1">
    <source>
        <dbReference type="SAM" id="MobiDB-lite"/>
    </source>
</evidence>
<dbReference type="EMBL" id="QUSY01000010">
    <property type="protein sequence ID" value="RHY35054.1"/>
    <property type="molecule type" value="Genomic_DNA"/>
</dbReference>
<dbReference type="AlphaFoldDB" id="A0A3R6W4I0"/>
<accession>A0A3R6W4I0</accession>
<evidence type="ECO:0000313" key="2">
    <source>
        <dbReference type="EMBL" id="RHY35054.1"/>
    </source>
</evidence>
<comment type="caution">
    <text evidence="2">The sequence shown here is derived from an EMBL/GenBank/DDBJ whole genome shotgun (WGS) entry which is preliminary data.</text>
</comment>
<dbReference type="Proteomes" id="UP000285060">
    <property type="component" value="Unassembled WGS sequence"/>
</dbReference>
<protein>
    <submittedName>
        <fullName evidence="2">Uncharacterized protein</fullName>
    </submittedName>
</protein>
<sequence>MSPCTDPGTTSPTSPICPAGSTHTSLSSTTSGASPPTSPRWRTSTAILTTTWTFRTLRRWRTWSWTSRTTTMTRQCMVGSFQTWTSTRRSRRRCRLIFGTSS</sequence>
<proteinExistence type="predicted"/>
<evidence type="ECO:0000313" key="3">
    <source>
        <dbReference type="Proteomes" id="UP000285060"/>
    </source>
</evidence>